<proteinExistence type="predicted"/>
<dbReference type="SUPFAM" id="SSF52172">
    <property type="entry name" value="CheY-like"/>
    <property type="match status" value="1"/>
</dbReference>
<dbReference type="RefSeq" id="WP_162640406.1">
    <property type="nucleotide sequence ID" value="NZ_CP048286.1"/>
</dbReference>
<dbReference type="InterPro" id="IPR001867">
    <property type="entry name" value="OmpR/PhoB-type_DNA-bd"/>
</dbReference>
<dbReference type="SUPFAM" id="SSF46894">
    <property type="entry name" value="C-terminal effector domain of the bipartite response regulators"/>
    <property type="match status" value="1"/>
</dbReference>
<dbReference type="FunFam" id="3.40.50.2300:FF:000001">
    <property type="entry name" value="DNA-binding response regulator PhoB"/>
    <property type="match status" value="1"/>
</dbReference>
<dbReference type="GO" id="GO:0032993">
    <property type="term" value="C:protein-DNA complex"/>
    <property type="evidence" value="ECO:0007669"/>
    <property type="project" value="TreeGrafter"/>
</dbReference>
<dbReference type="Gene3D" id="1.10.10.10">
    <property type="entry name" value="Winged helix-like DNA-binding domain superfamily/Winged helix DNA-binding domain"/>
    <property type="match status" value="1"/>
</dbReference>
<evidence type="ECO:0000256" key="2">
    <source>
        <dbReference type="ARBA" id="ARBA00023012"/>
    </source>
</evidence>
<dbReference type="InterPro" id="IPR016032">
    <property type="entry name" value="Sig_transdc_resp-reg_C-effctor"/>
</dbReference>
<dbReference type="KEGG" id="prz:GZH47_12615"/>
<dbReference type="GO" id="GO:0006355">
    <property type="term" value="P:regulation of DNA-templated transcription"/>
    <property type="evidence" value="ECO:0007669"/>
    <property type="project" value="InterPro"/>
</dbReference>
<evidence type="ECO:0000256" key="6">
    <source>
        <dbReference type="PROSITE-ProRule" id="PRU00169"/>
    </source>
</evidence>
<dbReference type="PANTHER" id="PTHR48111:SF1">
    <property type="entry name" value="TWO-COMPONENT RESPONSE REGULATOR ORR33"/>
    <property type="match status" value="1"/>
</dbReference>
<feature type="modified residue" description="4-aspartylphosphate" evidence="6">
    <location>
        <position position="52"/>
    </location>
</feature>
<dbReference type="PANTHER" id="PTHR48111">
    <property type="entry name" value="REGULATOR OF RPOS"/>
    <property type="match status" value="1"/>
</dbReference>
<evidence type="ECO:0000313" key="10">
    <source>
        <dbReference type="EMBL" id="QHW31600.1"/>
    </source>
</evidence>
<keyword evidence="2" id="KW-0902">Two-component regulatory system</keyword>
<dbReference type="PROSITE" id="PS50110">
    <property type="entry name" value="RESPONSE_REGULATORY"/>
    <property type="match status" value="1"/>
</dbReference>
<keyword evidence="1 6" id="KW-0597">Phosphoprotein</keyword>
<dbReference type="GO" id="GO:0005829">
    <property type="term" value="C:cytosol"/>
    <property type="evidence" value="ECO:0007669"/>
    <property type="project" value="TreeGrafter"/>
</dbReference>
<dbReference type="PROSITE" id="PS51755">
    <property type="entry name" value="OMPR_PHOB"/>
    <property type="match status" value="1"/>
</dbReference>
<evidence type="ECO:0000259" key="8">
    <source>
        <dbReference type="PROSITE" id="PS50110"/>
    </source>
</evidence>
<dbReference type="Gene3D" id="3.40.50.2300">
    <property type="match status" value="1"/>
</dbReference>
<dbReference type="InterPro" id="IPR036388">
    <property type="entry name" value="WH-like_DNA-bd_sf"/>
</dbReference>
<dbReference type="InterPro" id="IPR039420">
    <property type="entry name" value="WalR-like"/>
</dbReference>
<dbReference type="SMART" id="SM00862">
    <property type="entry name" value="Trans_reg_C"/>
    <property type="match status" value="1"/>
</dbReference>
<evidence type="ECO:0000259" key="9">
    <source>
        <dbReference type="PROSITE" id="PS51755"/>
    </source>
</evidence>
<dbReference type="GO" id="GO:0000976">
    <property type="term" value="F:transcription cis-regulatory region binding"/>
    <property type="evidence" value="ECO:0007669"/>
    <property type="project" value="TreeGrafter"/>
</dbReference>
<dbReference type="SMART" id="SM00448">
    <property type="entry name" value="REC"/>
    <property type="match status" value="1"/>
</dbReference>
<gene>
    <name evidence="10" type="ORF">GZH47_12615</name>
</gene>
<name>A0A6C0NZB5_9BACL</name>
<evidence type="ECO:0000256" key="1">
    <source>
        <dbReference type="ARBA" id="ARBA00022553"/>
    </source>
</evidence>
<dbReference type="EMBL" id="CP048286">
    <property type="protein sequence ID" value="QHW31600.1"/>
    <property type="molecule type" value="Genomic_DNA"/>
</dbReference>
<keyword evidence="11" id="KW-1185">Reference proteome</keyword>
<dbReference type="CDD" id="cd00383">
    <property type="entry name" value="trans_reg_C"/>
    <property type="match status" value="1"/>
</dbReference>
<dbReference type="Proteomes" id="UP000479114">
    <property type="component" value="Chromosome"/>
</dbReference>
<keyword evidence="4 7" id="KW-0238">DNA-binding</keyword>
<dbReference type="Pfam" id="PF00072">
    <property type="entry name" value="Response_reg"/>
    <property type="match status" value="1"/>
</dbReference>
<dbReference type="GO" id="GO:0000156">
    <property type="term" value="F:phosphorelay response regulator activity"/>
    <property type="evidence" value="ECO:0007669"/>
    <property type="project" value="TreeGrafter"/>
</dbReference>
<dbReference type="Gene3D" id="6.10.250.690">
    <property type="match status" value="1"/>
</dbReference>
<accession>A0A6C0NZB5</accession>
<dbReference type="InterPro" id="IPR011006">
    <property type="entry name" value="CheY-like_superfamily"/>
</dbReference>
<protein>
    <submittedName>
        <fullName evidence="10">Response regulator transcription factor</fullName>
    </submittedName>
</protein>
<reference evidence="10 11" key="1">
    <citation type="submission" date="2020-02" db="EMBL/GenBank/DDBJ databases">
        <title>Paenibacillus sp. nov., isolated from rhizosphere soil of tomato.</title>
        <authorList>
            <person name="Weon H.-Y."/>
            <person name="Lee S.A."/>
        </authorList>
    </citation>
    <scope>NUCLEOTIDE SEQUENCE [LARGE SCALE GENOMIC DNA]</scope>
    <source>
        <strain evidence="10 11">14171R-81</strain>
    </source>
</reference>
<evidence type="ECO:0000256" key="4">
    <source>
        <dbReference type="ARBA" id="ARBA00023125"/>
    </source>
</evidence>
<keyword evidence="5" id="KW-0804">Transcription</keyword>
<feature type="domain" description="Response regulatory" evidence="8">
    <location>
        <begin position="3"/>
        <end position="116"/>
    </location>
</feature>
<evidence type="ECO:0000313" key="11">
    <source>
        <dbReference type="Proteomes" id="UP000479114"/>
    </source>
</evidence>
<keyword evidence="3" id="KW-0805">Transcription regulation</keyword>
<dbReference type="Pfam" id="PF00486">
    <property type="entry name" value="Trans_reg_C"/>
    <property type="match status" value="1"/>
</dbReference>
<feature type="DNA-binding region" description="OmpR/PhoB-type" evidence="7">
    <location>
        <begin position="135"/>
        <end position="234"/>
    </location>
</feature>
<evidence type="ECO:0000256" key="7">
    <source>
        <dbReference type="PROSITE-ProRule" id="PRU01091"/>
    </source>
</evidence>
<evidence type="ECO:0000256" key="5">
    <source>
        <dbReference type="ARBA" id="ARBA00023163"/>
    </source>
</evidence>
<dbReference type="InterPro" id="IPR001789">
    <property type="entry name" value="Sig_transdc_resp-reg_receiver"/>
</dbReference>
<organism evidence="10 11">
    <name type="scientific">Paenibacillus rhizovicinus</name>
    <dbReference type="NCBI Taxonomy" id="2704463"/>
    <lineage>
        <taxon>Bacteria</taxon>
        <taxon>Bacillati</taxon>
        <taxon>Bacillota</taxon>
        <taxon>Bacilli</taxon>
        <taxon>Bacillales</taxon>
        <taxon>Paenibacillaceae</taxon>
        <taxon>Paenibacillus</taxon>
    </lineage>
</organism>
<feature type="domain" description="OmpR/PhoB-type" evidence="9">
    <location>
        <begin position="135"/>
        <end position="234"/>
    </location>
</feature>
<evidence type="ECO:0000256" key="3">
    <source>
        <dbReference type="ARBA" id="ARBA00023015"/>
    </source>
</evidence>
<dbReference type="AlphaFoldDB" id="A0A6C0NZB5"/>
<sequence>MYKLLIIEDDVMMSDMLSMYMSGEGYEIKQAENGELGLKLLEQFKPDLVLLDLMLPDWDGIELCIRMRQQSPVPIMIVSMKSEVSERVQALRAGADDYLCKPFSMHELSARVEALIRRSRLMQTAVSESRSMEAAEAIAEKEIKLDSERRLLLVRGNFVETTFSEFEIMKLFLTHPGKVFSREDLINAIRGFDSFVTDRAIDVHIVNLRRKVEKNPKEPHFIRTVWGVGYKYVMEAESATH</sequence>